<gene>
    <name evidence="1" type="ORF">JD108_09595</name>
    <name evidence="2" type="ORF">KDJ56_09290</name>
</gene>
<dbReference type="KEGG" id="bcop:JD108_09595"/>
<dbReference type="Proteomes" id="UP000595847">
    <property type="component" value="Chromosome"/>
</dbReference>
<evidence type="ECO:0008006" key="5">
    <source>
        <dbReference type="Google" id="ProtNLM"/>
    </source>
</evidence>
<sequence>MGWKGGEGEVIGRCELVVEEEVIDLVRGGLEAGRKREVLEHLGSCPACAELHREWAHILEGPLPEQMESMAIERAGRRLRRSLDRMERGGLRRRTVRAAAVLLSAAASLWLSLLLLEPAGGDSGFSERQETAVVYRLEGESMLRYLTYHQLDSASEPSLYRKTAADMAEMSGEIRVYRAPFYEKRIYAGESGTLIEIDVEICFVIDDCSSPSGMIQWKERMVCKAACSCVYVRKTCQ</sequence>
<keyword evidence="4" id="KW-1185">Reference proteome</keyword>
<dbReference type="RefSeq" id="WP_198829596.1">
    <property type="nucleotide sequence ID" value="NZ_CP066308.1"/>
</dbReference>
<dbReference type="AlphaFoldDB" id="A0A7T5EP04"/>
<evidence type="ECO:0000313" key="4">
    <source>
        <dbReference type="Proteomes" id="UP000677234"/>
    </source>
</evidence>
<reference evidence="1 3" key="1">
    <citation type="submission" date="2020-12" db="EMBL/GenBank/DDBJ databases">
        <title>strain FJAT-54423T represents a novel species of the genus Brevibacillus.</title>
        <authorList>
            <person name="Tang R."/>
        </authorList>
    </citation>
    <scope>NUCLEOTIDE SEQUENCE [LARGE SCALE GENOMIC DNA]</scope>
    <source>
        <strain evidence="1 3">FJAT-54423</strain>
    </source>
</reference>
<dbReference type="EMBL" id="CP073708">
    <property type="protein sequence ID" value="QUO43116.1"/>
    <property type="molecule type" value="Genomic_DNA"/>
</dbReference>
<protein>
    <recommendedName>
        <fullName evidence="5">Zf-HC2 domain-containing protein</fullName>
    </recommendedName>
</protein>
<dbReference type="EMBL" id="CP066308">
    <property type="protein sequence ID" value="QQE76088.1"/>
    <property type="molecule type" value="Genomic_DNA"/>
</dbReference>
<proteinExistence type="predicted"/>
<accession>A0A7T5EP04</accession>
<dbReference type="Proteomes" id="UP000677234">
    <property type="component" value="Chromosome"/>
</dbReference>
<reference evidence="2" key="2">
    <citation type="submission" date="2021-04" db="EMBL/GenBank/DDBJ databases">
        <title>Brevibacillus composti FJAT-54423, complete genome.</title>
        <authorList>
            <person name="Tang R."/>
        </authorList>
    </citation>
    <scope>NUCLEOTIDE SEQUENCE</scope>
    <source>
        <strain evidence="2">FJAT-54424</strain>
    </source>
</reference>
<evidence type="ECO:0000313" key="2">
    <source>
        <dbReference type="EMBL" id="QUO43116.1"/>
    </source>
</evidence>
<organism evidence="1 3">
    <name type="scientific">Brevibacillus composti</name>
    <dbReference type="NCBI Taxonomy" id="2796470"/>
    <lineage>
        <taxon>Bacteria</taxon>
        <taxon>Bacillati</taxon>
        <taxon>Bacillota</taxon>
        <taxon>Bacilli</taxon>
        <taxon>Bacillales</taxon>
        <taxon>Paenibacillaceae</taxon>
        <taxon>Brevibacillus</taxon>
    </lineage>
</organism>
<evidence type="ECO:0000313" key="3">
    <source>
        <dbReference type="Proteomes" id="UP000595847"/>
    </source>
</evidence>
<evidence type="ECO:0000313" key="1">
    <source>
        <dbReference type="EMBL" id="QQE76088.1"/>
    </source>
</evidence>
<name>A0A7T5EP04_9BACL</name>